<dbReference type="PANTHER" id="PTHR11552">
    <property type="entry name" value="GLUCOSE-METHANOL-CHOLINE GMC OXIDOREDUCTASE"/>
    <property type="match status" value="1"/>
</dbReference>
<dbReference type="SUPFAM" id="SSF54373">
    <property type="entry name" value="FAD-linked reductases, C-terminal domain"/>
    <property type="match status" value="1"/>
</dbReference>
<accession>A0A316VVD5</accession>
<dbReference type="Pfam" id="PF05199">
    <property type="entry name" value="GMC_oxred_C"/>
    <property type="match status" value="1"/>
</dbReference>
<evidence type="ECO:0000259" key="10">
    <source>
        <dbReference type="PROSITE" id="PS00624"/>
    </source>
</evidence>
<dbReference type="PIRSF" id="PIRSF000137">
    <property type="entry name" value="Alcohol_oxidase"/>
    <property type="match status" value="1"/>
</dbReference>
<evidence type="ECO:0000256" key="4">
    <source>
        <dbReference type="ARBA" id="ARBA00022827"/>
    </source>
</evidence>
<dbReference type="Pfam" id="PF00732">
    <property type="entry name" value="GMC_oxred_N"/>
    <property type="match status" value="1"/>
</dbReference>
<feature type="active site" description="Proton acceptor" evidence="6">
    <location>
        <position position="672"/>
    </location>
</feature>
<dbReference type="AlphaFoldDB" id="A0A316VVD5"/>
<comment type="cofactor">
    <cofactor evidence="1 7">
        <name>FAD</name>
        <dbReference type="ChEBI" id="CHEBI:57692"/>
    </cofactor>
</comment>
<evidence type="ECO:0000256" key="1">
    <source>
        <dbReference type="ARBA" id="ARBA00001974"/>
    </source>
</evidence>
<sequence>MTARNESRKSLWRASSKGLVATVLFVVALGVSVVAASASPVSNIDERSAETADGAHAHADADAEFDFIVVGGGGAGAVIGARLSENPHWKVAIVEAGPSGVGNPNITIPGSLGAPFLGPLDWAYNTAPQKGLNGKSVYHPRGKILGGSTAINALQYTRPFAGEIDAWGHLGNAGWNWPTMERYLKKAQNSTPPAQSYRDGWGATFDRKSQGFKGPINVGFTNFHLPQIKTWIPSWSALGISQAARSGMAGDNVGSSLWPSTLVPETQLRDDTEFAYLTPNKDRKNLVVIANTTVTAIKWKKHKSHHAGHLDKLVADGVAVVDSTAPSATGAKIKHLRARKEVIISGGAFNSPAILEHSGIGNPAVLEPLGIEVKYANPGVGENLQDHPSSSVILKLKDDYTSLDGLLFNATLAAEQQQLFIQNQTGLLDFAGDAITYVPGEYVLQTLLNKRKGAEDVFGQHTHEAHKKLTSAKTSSHDHEVEKYAPVAPRRGALATNAYALRHYAKWPQIEFYLLNAWQAAIPPGKAPAPGAYFSVVTCPQRPLARGSVHINSTDALVKPIVDPRYLSHDLDAYTQGYALAFVRKLAQSEPLKGIVESEAWPGTEAVPENASLEQWTDFARNFTGTEYHPSGSLPMLPLHLGGVVSHDLRVYGTLNVRVVDASIFPILPSAHLQSVVAAVAEQAADIVKQHHGYRQH</sequence>
<dbReference type="InterPro" id="IPR012132">
    <property type="entry name" value="GMC_OxRdtase"/>
</dbReference>
<keyword evidence="4 7" id="KW-0274">FAD</keyword>
<dbReference type="PROSITE" id="PS00624">
    <property type="entry name" value="GMC_OXRED_2"/>
    <property type="match status" value="1"/>
</dbReference>
<dbReference type="InterPro" id="IPR036188">
    <property type="entry name" value="FAD/NAD-bd_sf"/>
</dbReference>
<dbReference type="InterPro" id="IPR007867">
    <property type="entry name" value="GMC_OxRtase_C"/>
</dbReference>
<evidence type="ECO:0000313" key="11">
    <source>
        <dbReference type="EMBL" id="PWN40271.1"/>
    </source>
</evidence>
<feature type="domain" description="Glucose-methanol-choline oxidoreductase N-terminal" evidence="9">
    <location>
        <begin position="142"/>
        <end position="165"/>
    </location>
</feature>
<dbReference type="GeneID" id="37033029"/>
<dbReference type="RefSeq" id="XP_025367431.1">
    <property type="nucleotide sequence ID" value="XM_025511159.1"/>
</dbReference>
<protein>
    <submittedName>
        <fullName evidence="11">Alcohol oxidase</fullName>
    </submittedName>
</protein>
<comment type="similarity">
    <text evidence="2 8">Belongs to the GMC oxidoreductase family.</text>
</comment>
<evidence type="ECO:0000256" key="2">
    <source>
        <dbReference type="ARBA" id="ARBA00010790"/>
    </source>
</evidence>
<dbReference type="PANTHER" id="PTHR11552:SF201">
    <property type="entry name" value="GLUCOSE-METHANOL-CHOLINE OXIDOREDUCTASE N-TERMINAL DOMAIN-CONTAINING PROTEIN"/>
    <property type="match status" value="1"/>
</dbReference>
<dbReference type="PROSITE" id="PS00623">
    <property type="entry name" value="GMC_OXRED_1"/>
    <property type="match status" value="1"/>
</dbReference>
<dbReference type="OrthoDB" id="269227at2759"/>
<dbReference type="InParanoid" id="A0A316VVD5"/>
<dbReference type="InterPro" id="IPR000172">
    <property type="entry name" value="GMC_OxRdtase_N"/>
</dbReference>
<feature type="binding site" evidence="7">
    <location>
        <position position="294"/>
    </location>
    <ligand>
        <name>FAD</name>
        <dbReference type="ChEBI" id="CHEBI:57692"/>
    </ligand>
</feature>
<evidence type="ECO:0000259" key="9">
    <source>
        <dbReference type="PROSITE" id="PS00623"/>
    </source>
</evidence>
<keyword evidence="12" id="KW-1185">Reference proteome</keyword>
<dbReference type="Gene3D" id="3.30.560.10">
    <property type="entry name" value="Glucose Oxidase, domain 3"/>
    <property type="match status" value="1"/>
</dbReference>
<dbReference type="EMBL" id="KZ819423">
    <property type="protein sequence ID" value="PWN40271.1"/>
    <property type="molecule type" value="Genomic_DNA"/>
</dbReference>
<gene>
    <name evidence="11" type="ORF">IE81DRAFT_234461</name>
</gene>
<evidence type="ECO:0000256" key="3">
    <source>
        <dbReference type="ARBA" id="ARBA00022630"/>
    </source>
</evidence>
<evidence type="ECO:0000256" key="6">
    <source>
        <dbReference type="PIRSR" id="PIRSR000137-1"/>
    </source>
</evidence>
<keyword evidence="3 8" id="KW-0285">Flavoprotein</keyword>
<evidence type="ECO:0000256" key="7">
    <source>
        <dbReference type="PIRSR" id="PIRSR000137-2"/>
    </source>
</evidence>
<keyword evidence="5" id="KW-0560">Oxidoreductase</keyword>
<proteinExistence type="inferred from homology"/>
<feature type="active site" description="Proton donor" evidence="6">
    <location>
        <position position="629"/>
    </location>
</feature>
<dbReference type="SUPFAM" id="SSF51905">
    <property type="entry name" value="FAD/NAD(P)-binding domain"/>
    <property type="match status" value="1"/>
</dbReference>
<evidence type="ECO:0000256" key="8">
    <source>
        <dbReference type="RuleBase" id="RU003968"/>
    </source>
</evidence>
<name>A0A316VVD5_9BASI</name>
<dbReference type="STRING" id="1522189.A0A316VVD5"/>
<dbReference type="GO" id="GO:0016614">
    <property type="term" value="F:oxidoreductase activity, acting on CH-OH group of donors"/>
    <property type="evidence" value="ECO:0007669"/>
    <property type="project" value="InterPro"/>
</dbReference>
<organism evidence="11 12">
    <name type="scientific">Ceraceosorus guamensis</name>
    <dbReference type="NCBI Taxonomy" id="1522189"/>
    <lineage>
        <taxon>Eukaryota</taxon>
        <taxon>Fungi</taxon>
        <taxon>Dikarya</taxon>
        <taxon>Basidiomycota</taxon>
        <taxon>Ustilaginomycotina</taxon>
        <taxon>Exobasidiomycetes</taxon>
        <taxon>Ceraceosorales</taxon>
        <taxon>Ceraceosoraceae</taxon>
        <taxon>Ceraceosorus</taxon>
    </lineage>
</organism>
<reference evidence="11 12" key="1">
    <citation type="journal article" date="2018" name="Mol. Biol. Evol.">
        <title>Broad Genomic Sampling Reveals a Smut Pathogenic Ancestry of the Fungal Clade Ustilaginomycotina.</title>
        <authorList>
            <person name="Kijpornyongpan T."/>
            <person name="Mondo S.J."/>
            <person name="Barry K."/>
            <person name="Sandor L."/>
            <person name="Lee J."/>
            <person name="Lipzen A."/>
            <person name="Pangilinan J."/>
            <person name="LaButti K."/>
            <person name="Hainaut M."/>
            <person name="Henrissat B."/>
            <person name="Grigoriev I.V."/>
            <person name="Spatafora J.W."/>
            <person name="Aime M.C."/>
        </authorList>
    </citation>
    <scope>NUCLEOTIDE SEQUENCE [LARGE SCALE GENOMIC DNA]</scope>
    <source>
        <strain evidence="11 12">MCA 4658</strain>
    </source>
</reference>
<feature type="domain" description="Glucose-methanol-choline oxidoreductase N-terminal" evidence="10">
    <location>
        <begin position="347"/>
        <end position="361"/>
    </location>
</feature>
<dbReference type="Gene3D" id="3.50.50.60">
    <property type="entry name" value="FAD/NAD(P)-binding domain"/>
    <property type="match status" value="1"/>
</dbReference>
<evidence type="ECO:0000256" key="5">
    <source>
        <dbReference type="ARBA" id="ARBA00023002"/>
    </source>
</evidence>
<dbReference type="GO" id="GO:0050660">
    <property type="term" value="F:flavin adenine dinucleotide binding"/>
    <property type="evidence" value="ECO:0007669"/>
    <property type="project" value="InterPro"/>
</dbReference>
<dbReference type="Proteomes" id="UP000245783">
    <property type="component" value="Unassembled WGS sequence"/>
</dbReference>
<evidence type="ECO:0000313" key="12">
    <source>
        <dbReference type="Proteomes" id="UP000245783"/>
    </source>
</evidence>